<keyword evidence="9" id="KW-0843">Virulence</keyword>
<dbReference type="SUPFAM" id="SSF111474">
    <property type="entry name" value="Coronavirus S2 glycoprotein"/>
    <property type="match status" value="2"/>
</dbReference>
<dbReference type="InterPro" id="IPR043607">
    <property type="entry name" value="CoV_S1_C"/>
</dbReference>
<evidence type="ECO:0000256" key="7">
    <source>
        <dbReference type="ARBA" id="ARBA00022879"/>
    </source>
</evidence>
<dbReference type="GO" id="GO:0019064">
    <property type="term" value="P:fusion of virus membrane with host plasma membrane"/>
    <property type="evidence" value="ECO:0007669"/>
    <property type="project" value="InterPro"/>
</dbReference>
<evidence type="ECO:0000256" key="2">
    <source>
        <dbReference type="ARBA" id="ARBA00022692"/>
    </source>
</evidence>
<proteinExistence type="predicted"/>
<keyword evidence="6" id="KW-1043">Host membrane</keyword>
<evidence type="ECO:0000256" key="6">
    <source>
        <dbReference type="ARBA" id="ARBA00022870"/>
    </source>
</evidence>
<gene>
    <name evidence="18" type="primary">S</name>
</gene>
<dbReference type="Gene3D" id="2.60.40.3130">
    <property type="match status" value="1"/>
</dbReference>
<keyword evidence="11 15" id="KW-0472">Membrane</keyword>
<keyword evidence="2 15" id="KW-0812">Transmembrane</keyword>
<keyword evidence="12" id="KW-0325">Glycoprotein</keyword>
<protein>
    <submittedName>
        <fullName evidence="18">Spike glycoprotein</fullName>
    </submittedName>
</protein>
<evidence type="ECO:0000256" key="15">
    <source>
        <dbReference type="SAM" id="Phobius"/>
    </source>
</evidence>
<accession>A0A8F0ZUE2</accession>
<dbReference type="PROSITE" id="PS51923">
    <property type="entry name" value="COV_S2_HR1"/>
    <property type="match status" value="1"/>
</dbReference>
<name>A0A8F0ZUE2_9ALPC</name>
<dbReference type="Gene3D" id="1.20.5.300">
    <property type="match status" value="3"/>
</dbReference>
<evidence type="ECO:0000256" key="13">
    <source>
        <dbReference type="ARBA" id="ARBA00023296"/>
    </source>
</evidence>
<dbReference type="Pfam" id="PF01601">
    <property type="entry name" value="CoV_S2"/>
    <property type="match status" value="1"/>
</dbReference>
<dbReference type="EMBL" id="MZ081396">
    <property type="protein sequence ID" value="QWN56394.1"/>
    <property type="molecule type" value="Genomic_RNA"/>
</dbReference>
<dbReference type="GO" id="GO:0055036">
    <property type="term" value="C:virion membrane"/>
    <property type="evidence" value="ECO:0007669"/>
    <property type="project" value="UniProtKB-SubCell"/>
</dbReference>
<sequence>MKFLLILFFTTVFADGDVNRCGKQIYLKRFFSKFAIQAPSDVVIGGYLPNVTGYWHCQGTFTHSGVHGVFISYINTGQGFSVGVSQEPHDPNQHQLYLYKPTNGNPNAIAYLRVCKWANKTLGTTNNDHTTGRDCLYNQRVSFYLQDNVDIVIGLTWDQTRVTVFADRIYHFNVVNNWSRVITRCLNSAACAMQYVYDVIYYNVNVTASGVDGISYSVCTDNCYGLATNVFAVAEGGYVPDTFSFHNWFLLTNGSTIVQGVTLSNQPLLVNCLIPIPKFQGSTRFFLFNESVTTGCNGYNSSSLPEAFRFNVNDTQLLGSAGSIILMMEAGYNVTFVCSNSTLISYGSTFSIPFGSTHTPYYCFLNVSSGNSSTLTFLSVLPPSVREIVITKYGDVYINGYGYLHLGELYGFGIDVVVSSSDVTGFWTIAATNFVDVLVEVNGTNINRVLYCDTPERQLRCSQLSFDLADGFYPIPSSHILAQNQPESFVTLPSFSDHSYVNVTITSTYKSWPPAMLSSFSSIDGKDVLCVNTRQFTFMLTHNKVFQGQSYQVSHSFQTGCPFGYPGLNNYLSFGKVCFSNQSMADSCAFSFYYTPTYSTSQLAATIYVQFQAGELITGVPQPLNTGVTDVSFINTDVCSKYTIYGFKGDGIISKTNETFIAGLYYTSASGQLLAFKNVTSGDIYSVTPCVFSQQAAFIQGAIVGVISSVSNTTFNTTVELPGFFYHSDDNSTCTEPQLVYSSIGVCRTGSIGYVAPKTTEPVIQPMFVGNVSVPTNFTMSVRVEYLQLFNTPVSIDCAMYVCNGNSRCNQLLTQYTSACKTIESALQLSARLESLEVNSMLAVSEDSLALANISSFPGGDYNFTQLLGTSAISGRSFIEDLLFDKVVTNGLGTVDEDYKRCSKGLSIADLACAQYYNGIMVLPGVVDSGKLHMYSASLVGGMVLGGFTAAASLPFSYAVQARLNYVALQTDVLQRNQQQLANAFNNAIGNISDAFENVNNAIHQTSQGLSTVAEALSKVQDVVNNQGNALAHLTTQLQNNFQAISASINEIYSRLDQITADAQVDRLITGRLAALNAYVSQTLTKYAEVQSTRKLAQQKVNECVKSQSSRYGFCGGDGDHIFSVTQAAPHGLVFLHAVLVPTSYVNITAVSGICVNETVAIVLRASQFVLFEQGGKYFVTPRKMFEPRQPQLSDFVQIANCSVEYLNVTTDSLPDIIPDYIDVNKTIDDILASLPNNTLPELSVDVFNQTYLNLTGEIADLENRAETLHNITDELRRLIDNINGTLVDLEWLNRVETYIKWPWWVWLIIVICLIFAVSLLVFCCISTGCCGCCGCCGACFNSCRGPRLQPYEPIEKVHVH</sequence>
<dbReference type="InterPro" id="IPR044874">
    <property type="entry name" value="Spike_S2_CoV_HR2"/>
</dbReference>
<dbReference type="GO" id="GO:0046813">
    <property type="term" value="P:receptor-mediated virion attachment to host cell"/>
    <property type="evidence" value="ECO:0007669"/>
    <property type="project" value="InterPro"/>
</dbReference>
<dbReference type="GO" id="GO:0039654">
    <property type="term" value="P:fusion of virus membrane with host endosome membrane"/>
    <property type="evidence" value="ECO:0007669"/>
    <property type="project" value="InterPro"/>
</dbReference>
<evidence type="ECO:0000313" key="18">
    <source>
        <dbReference type="EMBL" id="QWN56394.1"/>
    </source>
</evidence>
<evidence type="ECO:0000256" key="8">
    <source>
        <dbReference type="ARBA" id="ARBA00022989"/>
    </source>
</evidence>
<dbReference type="CDD" id="cd22376">
    <property type="entry name" value="PDEV-like_Spike_SD1-2_S1-2_S2"/>
    <property type="match status" value="1"/>
</dbReference>
<keyword evidence="3" id="KW-0732">Signal</keyword>
<dbReference type="Pfam" id="PF19209">
    <property type="entry name" value="CoV_S1_C"/>
    <property type="match status" value="1"/>
</dbReference>
<feature type="coiled-coil region" evidence="14">
    <location>
        <begin position="1245"/>
        <end position="1279"/>
    </location>
</feature>
<keyword evidence="10 14" id="KW-0175">Coiled coil</keyword>
<dbReference type="GO" id="GO:0044173">
    <property type="term" value="C:host cell endoplasmic reticulum-Golgi intermediate compartment membrane"/>
    <property type="evidence" value="ECO:0007669"/>
    <property type="project" value="UniProtKB-SubCell"/>
</dbReference>
<dbReference type="InterPro" id="IPR002552">
    <property type="entry name" value="Spike_S2_CoV"/>
</dbReference>
<keyword evidence="4" id="KW-1161">Viral attachment to host cell</keyword>
<organism evidence="18">
    <name type="scientific">Alphacoronavirus sp</name>
    <dbReference type="NCBI Taxonomy" id="1906673"/>
    <lineage>
        <taxon>Viruses</taxon>
        <taxon>Riboviria</taxon>
        <taxon>Orthornavirae</taxon>
        <taxon>Pisuviricota</taxon>
        <taxon>Pisoniviricetes</taxon>
        <taxon>Nidovirales</taxon>
        <taxon>Cornidovirineae</taxon>
        <taxon>Coronaviridae</taxon>
        <taxon>Orthocoronavirinae</taxon>
        <taxon>Alphacoronavirus</taxon>
    </lineage>
</organism>
<dbReference type="GO" id="GO:0075509">
    <property type="term" value="P:endocytosis involved in viral entry into host cell"/>
    <property type="evidence" value="ECO:0007669"/>
    <property type="project" value="InterPro"/>
</dbReference>
<dbReference type="GO" id="GO:0019031">
    <property type="term" value="C:viral envelope"/>
    <property type="evidence" value="ECO:0007669"/>
    <property type="project" value="UniProtKB-KW"/>
</dbReference>
<evidence type="ECO:0000256" key="5">
    <source>
        <dbReference type="ARBA" id="ARBA00022844"/>
    </source>
</evidence>
<evidence type="ECO:0000256" key="12">
    <source>
        <dbReference type="ARBA" id="ARBA00023180"/>
    </source>
</evidence>
<dbReference type="Pfam" id="PF01600">
    <property type="entry name" value="CoV_S1"/>
    <property type="match status" value="1"/>
</dbReference>
<dbReference type="InterPro" id="IPR043614">
    <property type="entry name" value="Spike_S2_CoV_C"/>
</dbReference>
<dbReference type="InterPro" id="IPR002551">
    <property type="entry name" value="Spike_S1_CoV"/>
</dbReference>
<keyword evidence="7" id="KW-0261">Viral envelope protein</keyword>
<keyword evidence="8 15" id="KW-1133">Transmembrane helix</keyword>
<evidence type="ECO:0000256" key="11">
    <source>
        <dbReference type="ARBA" id="ARBA00023136"/>
    </source>
</evidence>
<keyword evidence="5" id="KW-0946">Virion</keyword>
<dbReference type="InterPro" id="IPR043473">
    <property type="entry name" value="S2_sf_CoV"/>
</dbReference>
<evidence type="ECO:0000256" key="4">
    <source>
        <dbReference type="ARBA" id="ARBA00022804"/>
    </source>
</evidence>
<evidence type="ECO:0000256" key="9">
    <source>
        <dbReference type="ARBA" id="ARBA00023026"/>
    </source>
</evidence>
<evidence type="ECO:0000256" key="14">
    <source>
        <dbReference type="SAM" id="Coils"/>
    </source>
</evidence>
<feature type="transmembrane region" description="Helical" evidence="15">
    <location>
        <begin position="1304"/>
        <end position="1323"/>
    </location>
</feature>
<evidence type="ECO:0000256" key="3">
    <source>
        <dbReference type="ARBA" id="ARBA00022729"/>
    </source>
</evidence>
<evidence type="ECO:0000259" key="17">
    <source>
        <dbReference type="PROSITE" id="PS51924"/>
    </source>
</evidence>
<evidence type="ECO:0000259" key="16">
    <source>
        <dbReference type="PROSITE" id="PS51923"/>
    </source>
</evidence>
<evidence type="ECO:0000256" key="10">
    <source>
        <dbReference type="ARBA" id="ARBA00023054"/>
    </source>
</evidence>
<evidence type="ECO:0000256" key="1">
    <source>
        <dbReference type="ARBA" id="ARBA00022581"/>
    </source>
</evidence>
<dbReference type="PROSITE" id="PS51924">
    <property type="entry name" value="COV_S2_HR2"/>
    <property type="match status" value="1"/>
</dbReference>
<dbReference type="Pfam" id="PF19214">
    <property type="entry name" value="CoV_S2_C"/>
    <property type="match status" value="1"/>
</dbReference>
<feature type="domain" description="Coronavirus spike (S) glycoprotein S2 subunit heptad repeat 2 (HR2) region profile" evidence="17">
    <location>
        <begin position="1219"/>
        <end position="1315"/>
    </location>
</feature>
<keyword evidence="1" id="KW-0945">Host-virus interaction</keyword>
<dbReference type="GO" id="GO:0016020">
    <property type="term" value="C:membrane"/>
    <property type="evidence" value="ECO:0007669"/>
    <property type="project" value="InterPro"/>
</dbReference>
<keyword evidence="13" id="KW-1160">Virus entry into host cell</keyword>
<feature type="domain" description="Coronavirus spike (S) glycoprotein S2 subunit heptad repeat 1 (HR1) region profile" evidence="16">
    <location>
        <begin position="954"/>
        <end position="1073"/>
    </location>
</feature>
<reference evidence="18" key="1">
    <citation type="journal article" date="2021" name="Cell">
        <title>Identification of novel bat coronaviruses sheds light on the evolutionary origins of SARS-CoV-2 and related viruses.</title>
        <authorList>
            <person name="Zhou H."/>
            <person name="Ji J."/>
            <person name="Chen X."/>
            <person name="Bi Y."/>
            <person name="Li J."/>
            <person name="Wang Q."/>
            <person name="Hu T."/>
            <person name="Song H."/>
            <person name="Zhao R."/>
            <person name="Chen Y."/>
            <person name="Cui M."/>
            <person name="Zhang Y."/>
            <person name="Hughes A.C."/>
            <person name="Holmes E.C."/>
            <person name="Shi W."/>
        </authorList>
    </citation>
    <scope>NUCLEOTIDE SEQUENCE</scope>
    <source>
        <strain evidence="18">Bat/Yunnan/HlYN18/2020</strain>
    </source>
</reference>
<dbReference type="InterPro" id="IPR044873">
    <property type="entry name" value="Spike_S2_CoV_HR1"/>
</dbReference>